<reference evidence="1 2" key="1">
    <citation type="submission" date="2019-11" db="EMBL/GenBank/DDBJ databases">
        <title>Comparative genomics of hydrocarbon-degrading Desulfosarcina strains.</title>
        <authorList>
            <person name="Watanabe M."/>
            <person name="Kojima H."/>
            <person name="Fukui M."/>
        </authorList>
    </citation>
    <scope>NUCLEOTIDE SEQUENCE [LARGE SCALE GENOMIC DNA]</scope>
    <source>
        <strain evidence="1 2">28bB2T</strain>
    </source>
</reference>
<evidence type="ECO:0000313" key="1">
    <source>
        <dbReference type="EMBL" id="BBO83453.1"/>
    </source>
</evidence>
<proteinExistence type="predicted"/>
<accession>A0A5K7ZTB0</accession>
<evidence type="ECO:0000313" key="2">
    <source>
        <dbReference type="Proteomes" id="UP000425960"/>
    </source>
</evidence>
<organism evidence="1 2">
    <name type="scientific">Desulfosarcina ovata subsp. sediminis</name>
    <dbReference type="NCBI Taxonomy" id="885957"/>
    <lineage>
        <taxon>Bacteria</taxon>
        <taxon>Pseudomonadati</taxon>
        <taxon>Thermodesulfobacteriota</taxon>
        <taxon>Desulfobacteria</taxon>
        <taxon>Desulfobacterales</taxon>
        <taxon>Desulfosarcinaceae</taxon>
        <taxon>Desulfosarcina</taxon>
    </lineage>
</organism>
<gene>
    <name evidence="1" type="ORF">DSCO28_40190</name>
</gene>
<dbReference type="KEGG" id="dov:DSCO28_40190"/>
<dbReference type="AlphaFoldDB" id="A0A5K7ZTB0"/>
<dbReference type="Proteomes" id="UP000425960">
    <property type="component" value="Chromosome"/>
</dbReference>
<sequence>MDMDTVTQIANAYLSSDFLTGVRVNRDPEILLNNMSKTQQGSHWLILERDIVNAGETIGTITLLFSKVRIEEHSADNQVGLTNSVKMIS</sequence>
<protein>
    <submittedName>
        <fullName evidence="1">Uncharacterized protein</fullName>
    </submittedName>
</protein>
<name>A0A5K7ZTB0_9BACT</name>
<dbReference type="EMBL" id="AP021876">
    <property type="protein sequence ID" value="BBO83453.1"/>
    <property type="molecule type" value="Genomic_DNA"/>
</dbReference>